<evidence type="ECO:0000259" key="7">
    <source>
        <dbReference type="Pfam" id="PF09335"/>
    </source>
</evidence>
<proteinExistence type="predicted"/>
<feature type="transmembrane region" description="Helical" evidence="6">
    <location>
        <begin position="50"/>
        <end position="71"/>
    </location>
</feature>
<name>A0ABX3MRA2_9RHOB</name>
<feature type="transmembrane region" description="Helical" evidence="6">
    <location>
        <begin position="172"/>
        <end position="193"/>
    </location>
</feature>
<evidence type="ECO:0000313" key="9">
    <source>
        <dbReference type="Proteomes" id="UP000242224"/>
    </source>
</evidence>
<protein>
    <submittedName>
        <fullName evidence="8">Alkaline phosphatase</fullName>
    </submittedName>
</protein>
<dbReference type="EMBL" id="MPZS01000001">
    <property type="protein sequence ID" value="OOY13955.1"/>
    <property type="molecule type" value="Genomic_DNA"/>
</dbReference>
<feature type="transmembrane region" description="Helical" evidence="6">
    <location>
        <begin position="140"/>
        <end position="160"/>
    </location>
</feature>
<evidence type="ECO:0000256" key="5">
    <source>
        <dbReference type="ARBA" id="ARBA00023136"/>
    </source>
</evidence>
<keyword evidence="4 6" id="KW-1133">Transmembrane helix</keyword>
<comment type="subcellular location">
    <subcellularLocation>
        <location evidence="1">Cell membrane</location>
        <topology evidence="1">Multi-pass membrane protein</topology>
    </subcellularLocation>
</comment>
<gene>
    <name evidence="8" type="ORF">BMG00_09450</name>
</gene>
<evidence type="ECO:0000256" key="6">
    <source>
        <dbReference type="SAM" id="Phobius"/>
    </source>
</evidence>
<dbReference type="PANTHER" id="PTHR42709">
    <property type="entry name" value="ALKALINE PHOSPHATASE LIKE PROTEIN"/>
    <property type="match status" value="1"/>
</dbReference>
<keyword evidence="5 6" id="KW-0472">Membrane</keyword>
<accession>A0ABX3MRA2</accession>
<reference evidence="8 9" key="1">
    <citation type="submission" date="2016-11" db="EMBL/GenBank/DDBJ databases">
        <title>A multilocus sequence analysis scheme for characterization of bacteria in the genus Thioclava.</title>
        <authorList>
            <person name="Liu Y."/>
            <person name="Shao Z."/>
        </authorList>
    </citation>
    <scope>NUCLEOTIDE SEQUENCE [LARGE SCALE GENOMIC DNA]</scope>
    <source>
        <strain evidence="8 9">11.10-0-13</strain>
    </source>
</reference>
<dbReference type="Proteomes" id="UP000242224">
    <property type="component" value="Unassembled WGS sequence"/>
</dbReference>
<sequence>MFQWITGVIAAFGYLGIAGLMLAENVFPPIPSELIMPLAGYMAARGDFSLLWLIFAGTAGSVLGAVLWYWIGLKIGLERLCALSRRHGRWIGIAPRDITRTKHWFDRHGWAAVFLGRMMPGARTLISVPAGMARMPFVPFLAYTTVGSALWTSFLTIAGFVLHRQYGEVANWVNPVSTGLLIALVLVYLWRVIRWKPLEEGRA</sequence>
<keyword evidence="2" id="KW-1003">Cell membrane</keyword>
<comment type="caution">
    <text evidence="8">The sequence shown here is derived from an EMBL/GenBank/DDBJ whole genome shotgun (WGS) entry which is preliminary data.</text>
</comment>
<evidence type="ECO:0000256" key="2">
    <source>
        <dbReference type="ARBA" id="ARBA00022475"/>
    </source>
</evidence>
<feature type="domain" description="VTT" evidence="7">
    <location>
        <begin position="30"/>
        <end position="159"/>
    </location>
</feature>
<dbReference type="InterPro" id="IPR032816">
    <property type="entry name" value="VTT_dom"/>
</dbReference>
<dbReference type="RefSeq" id="WP_078526735.1">
    <property type="nucleotide sequence ID" value="NZ_JACIZB010000048.1"/>
</dbReference>
<dbReference type="InterPro" id="IPR051311">
    <property type="entry name" value="DedA_domain"/>
</dbReference>
<evidence type="ECO:0000256" key="3">
    <source>
        <dbReference type="ARBA" id="ARBA00022692"/>
    </source>
</evidence>
<evidence type="ECO:0000256" key="4">
    <source>
        <dbReference type="ARBA" id="ARBA00022989"/>
    </source>
</evidence>
<evidence type="ECO:0000256" key="1">
    <source>
        <dbReference type="ARBA" id="ARBA00004651"/>
    </source>
</evidence>
<keyword evidence="9" id="KW-1185">Reference proteome</keyword>
<feature type="transmembrane region" description="Helical" evidence="6">
    <location>
        <begin position="7"/>
        <end position="30"/>
    </location>
</feature>
<dbReference type="Pfam" id="PF09335">
    <property type="entry name" value="VTT_dom"/>
    <property type="match status" value="1"/>
</dbReference>
<organism evidence="8 9">
    <name type="scientific">Thioclava marina</name>
    <dbReference type="NCBI Taxonomy" id="1915077"/>
    <lineage>
        <taxon>Bacteria</taxon>
        <taxon>Pseudomonadati</taxon>
        <taxon>Pseudomonadota</taxon>
        <taxon>Alphaproteobacteria</taxon>
        <taxon>Rhodobacterales</taxon>
        <taxon>Paracoccaceae</taxon>
        <taxon>Thioclava</taxon>
    </lineage>
</organism>
<dbReference type="PANTHER" id="PTHR42709:SF6">
    <property type="entry name" value="UNDECAPRENYL PHOSPHATE TRANSPORTER A"/>
    <property type="match status" value="1"/>
</dbReference>
<keyword evidence="3 6" id="KW-0812">Transmembrane</keyword>
<evidence type="ECO:0000313" key="8">
    <source>
        <dbReference type="EMBL" id="OOY13955.1"/>
    </source>
</evidence>